<name>A0A0F5QBC3_9HYPH</name>
<gene>
    <name evidence="2" type="ORF">WH87_10360</name>
</gene>
<dbReference type="EMBL" id="LANJ01000016">
    <property type="protein sequence ID" value="KKC38021.1"/>
    <property type="molecule type" value="Genomic_DNA"/>
</dbReference>
<proteinExistence type="predicted"/>
<evidence type="ECO:0000313" key="2">
    <source>
        <dbReference type="EMBL" id="KKC38021.1"/>
    </source>
</evidence>
<dbReference type="PATRIC" id="fig|1293439.3.peg.1659"/>
<dbReference type="RefSeq" id="WP_046139221.1">
    <property type="nucleotide sequence ID" value="NZ_LANJ01000016.1"/>
</dbReference>
<dbReference type="SUPFAM" id="SSF51430">
    <property type="entry name" value="NAD(P)-linked oxidoreductase"/>
    <property type="match status" value="1"/>
</dbReference>
<protein>
    <recommendedName>
        <fullName evidence="1">NADP-dependent oxidoreductase domain-containing protein</fullName>
    </recommendedName>
</protein>
<dbReference type="GO" id="GO:0016491">
    <property type="term" value="F:oxidoreductase activity"/>
    <property type="evidence" value="ECO:0007669"/>
    <property type="project" value="InterPro"/>
</dbReference>
<organism evidence="2 3">
    <name type="scientific">Devosia epidermidihirudinis</name>
    <dbReference type="NCBI Taxonomy" id="1293439"/>
    <lineage>
        <taxon>Bacteria</taxon>
        <taxon>Pseudomonadati</taxon>
        <taxon>Pseudomonadota</taxon>
        <taxon>Alphaproteobacteria</taxon>
        <taxon>Hyphomicrobiales</taxon>
        <taxon>Devosiaceae</taxon>
        <taxon>Devosia</taxon>
    </lineage>
</organism>
<dbReference type="InterPro" id="IPR023210">
    <property type="entry name" value="NADP_OxRdtase_dom"/>
</dbReference>
<dbReference type="STRING" id="1293439.WH87_10360"/>
<dbReference type="InterPro" id="IPR020471">
    <property type="entry name" value="AKR"/>
</dbReference>
<dbReference type="Pfam" id="PF00248">
    <property type="entry name" value="Aldo_ket_red"/>
    <property type="match status" value="1"/>
</dbReference>
<dbReference type="Proteomes" id="UP000033411">
    <property type="component" value="Unassembled WGS sequence"/>
</dbReference>
<dbReference type="InterPro" id="IPR036812">
    <property type="entry name" value="NAD(P)_OxRdtase_dom_sf"/>
</dbReference>
<dbReference type="AlphaFoldDB" id="A0A0F5QBC3"/>
<evidence type="ECO:0000313" key="3">
    <source>
        <dbReference type="Proteomes" id="UP000033411"/>
    </source>
</evidence>
<sequence length="320" mass="34748">MRSRQVGQTALQICELAFGGASIEQATDAEANAVLEDAWSAGIRHFDTAPHYGPAVSEVRIGRFLAGKPAADFTISTKVGRLLVPDTTGALQRHMDYTYDGIMRSVDESRQRTGLDRFNVLLVHDIGPTTYGENGERSHLADLFDSGWRGLEQLRSEGSCDAIGLGVNGVEICLTVLERVQLDIILLAGRYSLLDPQADAELIPLCEERAVSLLLGGVFNTGILATGAVPGALFQYRPASEEMLEKTRQIEAVCAEFNVPLPAAALQFAKGHPVVPSLLVATASRDQLASNLANYQFPIPAEFWVRLSERGLARHYSLDK</sequence>
<evidence type="ECO:0000259" key="1">
    <source>
        <dbReference type="Pfam" id="PF00248"/>
    </source>
</evidence>
<dbReference type="PANTHER" id="PTHR42686">
    <property type="entry name" value="GH17980P-RELATED"/>
    <property type="match status" value="1"/>
</dbReference>
<feature type="domain" description="NADP-dependent oxidoreductase" evidence="1">
    <location>
        <begin position="16"/>
        <end position="307"/>
    </location>
</feature>
<reference evidence="2 3" key="1">
    <citation type="submission" date="2015-03" db="EMBL/GenBank/DDBJ databases">
        <authorList>
            <person name="Lepp D."/>
            <person name="Hassan Y.I."/>
            <person name="Li X.-Z."/>
            <person name="Zhou T."/>
        </authorList>
    </citation>
    <scope>NUCLEOTIDE SEQUENCE [LARGE SCALE GENOMIC DNA]</scope>
    <source>
        <strain evidence="2 3">E84</strain>
    </source>
</reference>
<dbReference type="PANTHER" id="PTHR42686:SF1">
    <property type="entry name" value="GH17980P-RELATED"/>
    <property type="match status" value="1"/>
</dbReference>
<accession>A0A0F5QBC3</accession>
<dbReference type="Gene3D" id="3.20.20.100">
    <property type="entry name" value="NADP-dependent oxidoreductase domain"/>
    <property type="match status" value="1"/>
</dbReference>
<comment type="caution">
    <text evidence="2">The sequence shown here is derived from an EMBL/GenBank/DDBJ whole genome shotgun (WGS) entry which is preliminary data.</text>
</comment>
<keyword evidence="3" id="KW-1185">Reference proteome</keyword>
<dbReference type="GO" id="GO:0005829">
    <property type="term" value="C:cytosol"/>
    <property type="evidence" value="ECO:0007669"/>
    <property type="project" value="TreeGrafter"/>
</dbReference>